<organism evidence="2 3">
    <name type="scientific">Thalassiosira oceanica</name>
    <name type="common">Marine diatom</name>
    <dbReference type="NCBI Taxonomy" id="159749"/>
    <lineage>
        <taxon>Eukaryota</taxon>
        <taxon>Sar</taxon>
        <taxon>Stramenopiles</taxon>
        <taxon>Ochrophyta</taxon>
        <taxon>Bacillariophyta</taxon>
        <taxon>Coscinodiscophyceae</taxon>
        <taxon>Thalassiosirophycidae</taxon>
        <taxon>Thalassiosirales</taxon>
        <taxon>Thalassiosiraceae</taxon>
        <taxon>Thalassiosira</taxon>
    </lineage>
</organism>
<accession>K0RHT0</accession>
<feature type="compositionally biased region" description="Basic residues" evidence="1">
    <location>
        <begin position="209"/>
        <end position="221"/>
    </location>
</feature>
<dbReference type="EMBL" id="AGNL01039221">
    <property type="protein sequence ID" value="EJK52795.1"/>
    <property type="molecule type" value="Genomic_DNA"/>
</dbReference>
<feature type="region of interest" description="Disordered" evidence="1">
    <location>
        <begin position="208"/>
        <end position="455"/>
    </location>
</feature>
<feature type="compositionally biased region" description="Basic and acidic residues" evidence="1">
    <location>
        <begin position="428"/>
        <end position="449"/>
    </location>
</feature>
<name>K0RHT0_THAOC</name>
<feature type="compositionally biased region" description="Basic and acidic residues" evidence="1">
    <location>
        <begin position="353"/>
        <end position="365"/>
    </location>
</feature>
<protein>
    <submittedName>
        <fullName evidence="2">Uncharacterized protein</fullName>
    </submittedName>
</protein>
<keyword evidence="3" id="KW-1185">Reference proteome</keyword>
<dbReference type="Proteomes" id="UP000266841">
    <property type="component" value="Unassembled WGS sequence"/>
</dbReference>
<comment type="caution">
    <text evidence="2">The sequence shown here is derived from an EMBL/GenBank/DDBJ whole genome shotgun (WGS) entry which is preliminary data.</text>
</comment>
<reference evidence="2 3" key="1">
    <citation type="journal article" date="2012" name="Genome Biol.">
        <title>Genome and low-iron response of an oceanic diatom adapted to chronic iron limitation.</title>
        <authorList>
            <person name="Lommer M."/>
            <person name="Specht M."/>
            <person name="Roy A.S."/>
            <person name="Kraemer L."/>
            <person name="Andreson R."/>
            <person name="Gutowska M.A."/>
            <person name="Wolf J."/>
            <person name="Bergner S.V."/>
            <person name="Schilhabel M.B."/>
            <person name="Klostermeier U.C."/>
            <person name="Beiko R.G."/>
            <person name="Rosenstiel P."/>
            <person name="Hippler M."/>
            <person name="Laroche J."/>
        </authorList>
    </citation>
    <scope>NUCLEOTIDE SEQUENCE [LARGE SCALE GENOMIC DNA]</scope>
    <source>
        <strain evidence="2 3">CCMP1005</strain>
    </source>
</reference>
<evidence type="ECO:0000256" key="1">
    <source>
        <dbReference type="SAM" id="MobiDB-lite"/>
    </source>
</evidence>
<sequence length="477" mass="53258">MGSSQSRNGILEEPFHLLRRDGRTQTQASTLVTNPVGRARMGSEEGRWTGGWLYRVLREGDFRHGRARLVSRRTGKARFGAPARVSAVSAVDEYDNTRRLVVLPWSVASRRLIRGEAGECVARAGIWAASRGRRPWRGASARNMKPPAKEDDYVKRWKGWLFLRRRSGRPNGRRSAPCFLRAVYKKEKALACCQGSSLMDLGRGALRTHTTRHGQRGRRGSRGGGEKAPRLVPGRRRQRGEAVEGPRRQERALRLLRGGGGGRSRTPAVGLGGDLEEGSRKKGRRHRGGSDSGDDVRRPERRRHDSSDEDDDGSDSVDAAGRAKRMSSSHRSGLQNASDFASAERKFRKRQRRELEKAQREERRGRPYGLPGQVWEEEGGRPRRGRGGVGADREGVGGEAVRYLEAQKKAETDDSMAAQEEAGGGIRLEGRRAGSTHGEETRRQRRESMDDPYDIFESQRKSALYSLESVLNRSPPI</sequence>
<evidence type="ECO:0000313" key="2">
    <source>
        <dbReference type="EMBL" id="EJK52795.1"/>
    </source>
</evidence>
<feature type="compositionally biased region" description="Polar residues" evidence="1">
    <location>
        <begin position="329"/>
        <end position="339"/>
    </location>
</feature>
<feature type="compositionally biased region" description="Basic and acidic residues" evidence="1">
    <location>
        <begin position="239"/>
        <end position="253"/>
    </location>
</feature>
<dbReference type="AlphaFoldDB" id="K0RHT0"/>
<gene>
    <name evidence="2" type="ORF">THAOC_27896</name>
</gene>
<evidence type="ECO:0000313" key="3">
    <source>
        <dbReference type="Proteomes" id="UP000266841"/>
    </source>
</evidence>
<feature type="compositionally biased region" description="Basic and acidic residues" evidence="1">
    <location>
        <begin position="294"/>
        <end position="306"/>
    </location>
</feature>
<proteinExistence type="predicted"/>